<comment type="caution">
    <text evidence="1">The sequence shown here is derived from an EMBL/GenBank/DDBJ whole genome shotgun (WGS) entry which is preliminary data.</text>
</comment>
<protein>
    <submittedName>
        <fullName evidence="1">Uncharacterized protein</fullName>
    </submittedName>
</protein>
<evidence type="ECO:0000313" key="1">
    <source>
        <dbReference type="EMBL" id="MDM4019639.1"/>
    </source>
</evidence>
<proteinExistence type="predicted"/>
<sequence length="60" mass="7020">GPIEDSTAIKQWAYRITNHYCRLFGDGNVYKTATSDAINRRLMFRCQLMGPYVSHLVRRK</sequence>
<dbReference type="EMBL" id="JASZZN010000310">
    <property type="protein sequence ID" value="MDM4019639.1"/>
    <property type="molecule type" value="Genomic_DNA"/>
</dbReference>
<feature type="non-terminal residue" evidence="1">
    <location>
        <position position="1"/>
    </location>
</feature>
<reference evidence="1 2" key="1">
    <citation type="submission" date="2023-06" db="EMBL/GenBank/DDBJ databases">
        <title>Roseiconus lacunae JC819 isolated from Gulf of Mannar region, Tamil Nadu.</title>
        <authorList>
            <person name="Pk S."/>
            <person name="Ch S."/>
            <person name="Ch V.R."/>
        </authorList>
    </citation>
    <scope>NUCLEOTIDE SEQUENCE [LARGE SCALE GENOMIC DNA]</scope>
    <source>
        <strain evidence="1 2">JC819</strain>
    </source>
</reference>
<organism evidence="1 2">
    <name type="scientific">Roseiconus lacunae</name>
    <dbReference type="NCBI Taxonomy" id="2605694"/>
    <lineage>
        <taxon>Bacteria</taxon>
        <taxon>Pseudomonadati</taxon>
        <taxon>Planctomycetota</taxon>
        <taxon>Planctomycetia</taxon>
        <taxon>Pirellulales</taxon>
        <taxon>Pirellulaceae</taxon>
        <taxon>Roseiconus</taxon>
    </lineage>
</organism>
<evidence type="ECO:0000313" key="2">
    <source>
        <dbReference type="Proteomes" id="UP001239462"/>
    </source>
</evidence>
<name>A0ABT7PTM7_9BACT</name>
<keyword evidence="2" id="KW-1185">Reference proteome</keyword>
<dbReference type="Proteomes" id="UP001239462">
    <property type="component" value="Unassembled WGS sequence"/>
</dbReference>
<accession>A0ABT7PTM7</accession>
<dbReference type="RefSeq" id="WP_289167751.1">
    <property type="nucleotide sequence ID" value="NZ_JASZZN010000310.1"/>
</dbReference>
<gene>
    <name evidence="1" type="ORF">QTN89_29565</name>
</gene>